<keyword evidence="4" id="KW-1185">Reference proteome</keyword>
<dbReference type="Proteomes" id="UP000005207">
    <property type="component" value="Linkage group LG23"/>
</dbReference>
<dbReference type="eggNOG" id="ENOG502SY2V">
    <property type="taxonomic scope" value="Eukaryota"/>
</dbReference>
<dbReference type="InterPro" id="IPR008906">
    <property type="entry name" value="HATC_C_dom"/>
</dbReference>
<evidence type="ECO:0000259" key="2">
    <source>
        <dbReference type="Pfam" id="PF14291"/>
    </source>
</evidence>
<dbReference type="Pfam" id="PF05699">
    <property type="entry name" value="Dimer_Tnp_hAT"/>
    <property type="match status" value="1"/>
</dbReference>
<organism evidence="3 4">
    <name type="scientific">Oreochromis niloticus</name>
    <name type="common">Nile tilapia</name>
    <name type="synonym">Tilapia nilotica</name>
    <dbReference type="NCBI Taxonomy" id="8128"/>
    <lineage>
        <taxon>Eukaryota</taxon>
        <taxon>Metazoa</taxon>
        <taxon>Chordata</taxon>
        <taxon>Craniata</taxon>
        <taxon>Vertebrata</taxon>
        <taxon>Euteleostomi</taxon>
        <taxon>Actinopterygii</taxon>
        <taxon>Neopterygii</taxon>
        <taxon>Teleostei</taxon>
        <taxon>Neoteleostei</taxon>
        <taxon>Acanthomorphata</taxon>
        <taxon>Ovalentaria</taxon>
        <taxon>Cichlomorphae</taxon>
        <taxon>Cichliformes</taxon>
        <taxon>Cichlidae</taxon>
        <taxon>African cichlids</taxon>
        <taxon>Pseudocrenilabrinae</taxon>
        <taxon>Oreochromini</taxon>
        <taxon>Oreochromis</taxon>
    </lineage>
</organism>
<reference evidence="3" key="2">
    <citation type="submission" date="2025-08" db="UniProtKB">
        <authorList>
            <consortium name="Ensembl"/>
        </authorList>
    </citation>
    <scope>IDENTIFICATION</scope>
</reference>
<evidence type="ECO:0000313" key="4">
    <source>
        <dbReference type="Proteomes" id="UP000005207"/>
    </source>
</evidence>
<name>I3KZS0_ORENI</name>
<dbReference type="InterPro" id="IPR012337">
    <property type="entry name" value="RNaseH-like_sf"/>
</dbReference>
<evidence type="ECO:0008006" key="5">
    <source>
        <dbReference type="Google" id="ProtNLM"/>
    </source>
</evidence>
<dbReference type="GeneTree" id="ENSGT00940000164001"/>
<proteinExistence type="predicted"/>
<reference evidence="4" key="1">
    <citation type="submission" date="2012-01" db="EMBL/GenBank/DDBJ databases">
        <title>The Genome Sequence of Oreochromis niloticus (Nile Tilapia).</title>
        <authorList>
            <consortium name="Broad Institute Genome Assembly Team"/>
            <consortium name="Broad Institute Sequencing Platform"/>
            <person name="Di Palma F."/>
            <person name="Johnson J."/>
            <person name="Lander E.S."/>
            <person name="Lindblad-Toh K."/>
        </authorList>
    </citation>
    <scope>NUCLEOTIDE SEQUENCE [LARGE SCALE GENOMIC DNA]</scope>
</reference>
<protein>
    <recommendedName>
        <fullName evidence="5">HAT C-terminal dimerisation domain-containing protein</fullName>
    </recommendedName>
</protein>
<dbReference type="OMA" id="NTELFIC"/>
<dbReference type="AlphaFoldDB" id="I3KZS0"/>
<dbReference type="HOGENOM" id="CLU_864761_0_0_1"/>
<feature type="domain" description="DUF4371" evidence="2">
    <location>
        <begin position="54"/>
        <end position="222"/>
    </location>
</feature>
<dbReference type="GO" id="GO:0046983">
    <property type="term" value="F:protein dimerization activity"/>
    <property type="evidence" value="ECO:0007669"/>
    <property type="project" value="InterPro"/>
</dbReference>
<dbReference type="InterPro" id="IPR025398">
    <property type="entry name" value="DUF4371"/>
</dbReference>
<evidence type="ECO:0000259" key="1">
    <source>
        <dbReference type="Pfam" id="PF05699"/>
    </source>
</evidence>
<dbReference type="PANTHER" id="PTHR45749">
    <property type="match status" value="1"/>
</dbReference>
<dbReference type="InParanoid" id="I3KZS0"/>
<feature type="domain" description="HAT C-terminal dimerisation" evidence="1">
    <location>
        <begin position="549"/>
        <end position="606"/>
    </location>
</feature>
<evidence type="ECO:0000313" key="3">
    <source>
        <dbReference type="Ensembl" id="ENSONIP00000026617.2"/>
    </source>
</evidence>
<dbReference type="Ensembl" id="ENSONIT00000026641.2">
    <property type="protein sequence ID" value="ENSONIP00000026617.2"/>
    <property type="gene ID" value="ENSONIG00000021315.2"/>
</dbReference>
<dbReference type="PANTHER" id="PTHR45749:SF21">
    <property type="entry name" value="DUF4371 DOMAIN-CONTAINING PROTEIN"/>
    <property type="match status" value="1"/>
</dbReference>
<dbReference type="SUPFAM" id="SSF53098">
    <property type="entry name" value="Ribonuclease H-like"/>
    <property type="match status" value="1"/>
</dbReference>
<accession>I3KZS0</accession>
<sequence>LSSKYHNGDFMYHWQFENHDLISLDFILNRTPSLHFPNFLYDLLFASATEVSERREYLERIVAVTCFLGKQGISFRGHDETEESDNKGNFRECMTLLEKFDPFLQRYTPPSNTTYISCSSQNEMIECCSQEVTAAIVHEIKESQMYAIMADEARDGRTEQLALCVRYVSVEGVVKERFLALTEMPKFDAASINTAIENQLQEKGIERLKCVAQTYDGAAVMSRTVGGVQAHFQKKHPEAIYVHCYAHELNLILCHTCRAVTETIEFFNMLESLHSFFSASLVNHHKFMDTQKKLGLEQSELAQLSNTRWACQVRSVTAVLNNFPAIIECLSSINTPIAVGLKAKLCKFSSVYLLIVLKDLLSVTECLHRYLQKETIDIAQAQTYKDAVVETLKQKRSDATAIDLHARTRAMCEANQIAVLEQSSGQRQKKKRMDGFVVESTCGAGSEVCGSSVSEELKRKLLFPCLDRMISELEKRFSGISQELLNGIQACSPTSNHFLSEPHLSALALHYHIELQSEEVTVAKNFLKLKSEAGAIPDMSTMYSLLDNEIFPTLKTVIQVALTIPVSSCSCERSFSVLRRLHTWLRRTMGQSRLQHLAVMSVEKEMLERVDHQKVIDRFASLKVRRHRLK</sequence>
<reference evidence="3" key="3">
    <citation type="submission" date="2025-09" db="UniProtKB">
        <authorList>
            <consortium name="Ensembl"/>
        </authorList>
    </citation>
    <scope>IDENTIFICATION</scope>
</reference>
<dbReference type="Pfam" id="PF14291">
    <property type="entry name" value="DUF4371"/>
    <property type="match status" value="1"/>
</dbReference>